<dbReference type="InterPro" id="IPR008275">
    <property type="entry name" value="CoA_E_activase_dom"/>
</dbReference>
<dbReference type="eggNOG" id="COG1924">
    <property type="taxonomic scope" value="Bacteria"/>
</dbReference>
<evidence type="ECO:0000256" key="3">
    <source>
        <dbReference type="ARBA" id="ARBA00023004"/>
    </source>
</evidence>
<gene>
    <name evidence="6" type="primary">yjiL</name>
    <name evidence="6" type="ordered locus">Gbem_2039</name>
</gene>
<sequence>MLAAGIDIGSTGTKAVIYDGEVRGAAAVPTGWDPGTAGLAALRQALLSAGVLESAVDTIVGTGYGRISLSIFDRKVTEITCHARGAYHLFPDTGTVVDIGGQDSKVISLDAQGGVVEFVMNDKCAAGTGRFLQVMAGVLGVTLEEMGLIAVGAEPAAISSMCTVFAESEIIGLLAQGVAKGSIAAGIFDAISRRIQGLAGKVRISGNVTFSGGVALNPQICRAIGAGLGVEMRVPAAPQFVGALGAALLGFEGGTA</sequence>
<dbReference type="PANTHER" id="PTHR32329:SF2">
    <property type="entry name" value="BIFUNCTIONAL PROTEIN [INCLUDES 2-HYDROXYACYL-COA DEHYDRATASE (N-TER) AND ITS ACTIVATOR DOMAIN (C_TERM)"/>
    <property type="match status" value="1"/>
</dbReference>
<dbReference type="EMBL" id="CP001124">
    <property type="protein sequence ID" value="ACH39052.1"/>
    <property type="molecule type" value="Genomic_DNA"/>
</dbReference>
<dbReference type="OrthoDB" id="9177882at2"/>
<dbReference type="AlphaFoldDB" id="B5ECL7"/>
<dbReference type="GO" id="GO:0051536">
    <property type="term" value="F:iron-sulfur cluster binding"/>
    <property type="evidence" value="ECO:0007669"/>
    <property type="project" value="UniProtKB-KW"/>
</dbReference>
<proteinExistence type="predicted"/>
<evidence type="ECO:0000313" key="6">
    <source>
        <dbReference type="EMBL" id="ACH39052.1"/>
    </source>
</evidence>
<dbReference type="KEGG" id="gbm:Gbem_2039"/>
<evidence type="ECO:0000256" key="1">
    <source>
        <dbReference type="ARBA" id="ARBA00001966"/>
    </source>
</evidence>
<dbReference type="RefSeq" id="WP_012530473.1">
    <property type="nucleotide sequence ID" value="NC_011146.1"/>
</dbReference>
<protein>
    <submittedName>
        <fullName evidence="6">(R)-2-hydroxyacyl-CoA dehydratase-radicalizing ATPase YjiL</fullName>
    </submittedName>
</protein>
<dbReference type="Gene3D" id="3.30.420.40">
    <property type="match status" value="2"/>
</dbReference>
<feature type="domain" description="ATPase BadF/BadG/BcrA/BcrD type" evidence="5">
    <location>
        <begin position="5"/>
        <end position="250"/>
    </location>
</feature>
<dbReference type="STRING" id="404380.Gbem_2039"/>
<evidence type="ECO:0000256" key="2">
    <source>
        <dbReference type="ARBA" id="ARBA00022723"/>
    </source>
</evidence>
<name>B5ECL7_CITBB</name>
<dbReference type="NCBIfam" id="TIGR00241">
    <property type="entry name" value="CoA_E_activ"/>
    <property type="match status" value="1"/>
</dbReference>
<dbReference type="InterPro" id="IPR051805">
    <property type="entry name" value="Dehydratase_Activator_Redct"/>
</dbReference>
<reference evidence="6 7" key="1">
    <citation type="submission" date="2008-07" db="EMBL/GenBank/DDBJ databases">
        <title>Complete sequence of Geobacter bemidjiensis BEM.</title>
        <authorList>
            <consortium name="US DOE Joint Genome Institute"/>
            <person name="Lucas S."/>
            <person name="Copeland A."/>
            <person name="Lapidus A."/>
            <person name="Glavina del Rio T."/>
            <person name="Dalin E."/>
            <person name="Tice H."/>
            <person name="Bruce D."/>
            <person name="Goodwin L."/>
            <person name="Pitluck S."/>
            <person name="Kiss H."/>
            <person name="Brettin T."/>
            <person name="Detter J.C."/>
            <person name="Han C."/>
            <person name="Kuske C.R."/>
            <person name="Schmutz J."/>
            <person name="Larimer F."/>
            <person name="Land M."/>
            <person name="Hauser L."/>
            <person name="Kyrpides N."/>
            <person name="Lykidis A."/>
            <person name="Lovley D."/>
            <person name="Richardson P."/>
        </authorList>
    </citation>
    <scope>NUCLEOTIDE SEQUENCE [LARGE SCALE GENOMIC DNA]</scope>
    <source>
        <strain evidence="7">ATCC BAA-1014 / DSM 16622 / JCM 12645 / Bem</strain>
    </source>
</reference>
<keyword evidence="2" id="KW-0479">Metal-binding</keyword>
<comment type="cofactor">
    <cofactor evidence="1">
        <name>[4Fe-4S] cluster</name>
        <dbReference type="ChEBI" id="CHEBI:49883"/>
    </cofactor>
</comment>
<dbReference type="InterPro" id="IPR043129">
    <property type="entry name" value="ATPase_NBD"/>
</dbReference>
<dbReference type="CDD" id="cd24036">
    <property type="entry name" value="ASKHA_NBD_BcrAD_BadFG_HgdC_HadI"/>
    <property type="match status" value="1"/>
</dbReference>
<keyword evidence="3" id="KW-0408">Iron</keyword>
<dbReference type="SUPFAM" id="SSF53067">
    <property type="entry name" value="Actin-like ATPase domain"/>
    <property type="match status" value="1"/>
</dbReference>
<keyword evidence="4" id="KW-0411">Iron-sulfur</keyword>
<dbReference type="GO" id="GO:0046872">
    <property type="term" value="F:metal ion binding"/>
    <property type="evidence" value="ECO:0007669"/>
    <property type="project" value="UniProtKB-KW"/>
</dbReference>
<reference evidence="6 7" key="2">
    <citation type="journal article" date="2010" name="BMC Genomics">
        <title>The genome of Geobacter bemidjiensis, exemplar for the subsurface clade of Geobacter species that predominate in Fe(III)-reducing subsurface environments.</title>
        <authorList>
            <person name="Aklujkar M."/>
            <person name="Young N.D."/>
            <person name="Holmes D."/>
            <person name="Chavan M."/>
            <person name="Risso C."/>
            <person name="Kiss H.E."/>
            <person name="Han C.S."/>
            <person name="Land M.L."/>
            <person name="Lovley D.R."/>
        </authorList>
    </citation>
    <scope>NUCLEOTIDE SEQUENCE [LARGE SCALE GENOMIC DNA]</scope>
    <source>
        <strain evidence="7">ATCC BAA-1014 / DSM 16622 / JCM 12645 / Bem</strain>
    </source>
</reference>
<accession>B5ECL7</accession>
<evidence type="ECO:0000259" key="5">
    <source>
        <dbReference type="Pfam" id="PF01869"/>
    </source>
</evidence>
<dbReference type="Pfam" id="PF01869">
    <property type="entry name" value="BcrAD_BadFG"/>
    <property type="match status" value="1"/>
</dbReference>
<dbReference type="Proteomes" id="UP000008825">
    <property type="component" value="Chromosome"/>
</dbReference>
<evidence type="ECO:0000256" key="4">
    <source>
        <dbReference type="ARBA" id="ARBA00023014"/>
    </source>
</evidence>
<organism evidence="6 7">
    <name type="scientific">Citrifermentans bemidjiense (strain ATCC BAA-1014 / DSM 16622 / JCM 12645 / Bem)</name>
    <name type="common">Geobacter bemidjiensis</name>
    <dbReference type="NCBI Taxonomy" id="404380"/>
    <lineage>
        <taxon>Bacteria</taxon>
        <taxon>Pseudomonadati</taxon>
        <taxon>Thermodesulfobacteriota</taxon>
        <taxon>Desulfuromonadia</taxon>
        <taxon>Geobacterales</taxon>
        <taxon>Geobacteraceae</taxon>
        <taxon>Citrifermentans</taxon>
    </lineage>
</organism>
<dbReference type="PANTHER" id="PTHR32329">
    <property type="entry name" value="BIFUNCTIONAL PROTEIN [INCLUDES 2-HYDROXYACYL-COA DEHYDRATASE (N-TER) AND ITS ACTIVATOR DOMAIN (C_TERM)-RELATED"/>
    <property type="match status" value="1"/>
</dbReference>
<keyword evidence="7" id="KW-1185">Reference proteome</keyword>
<dbReference type="HOGENOM" id="CLU_066597_0_0_7"/>
<dbReference type="InterPro" id="IPR002731">
    <property type="entry name" value="ATPase_BadF"/>
</dbReference>
<evidence type="ECO:0000313" key="7">
    <source>
        <dbReference type="Proteomes" id="UP000008825"/>
    </source>
</evidence>